<comment type="caution">
    <text evidence="9">The sequence shown here is derived from an EMBL/GenBank/DDBJ whole genome shotgun (WGS) entry which is preliminary data.</text>
</comment>
<reference evidence="10" key="1">
    <citation type="submission" date="2015-11" db="EMBL/GenBank/DDBJ databases">
        <authorList>
            <consortium name="Cross-ministerial Strategic Innovation Promotion Program (SIP) consortium"/>
            <person name="Tomihama T."/>
            <person name="Ikenaga M."/>
            <person name="Sakai M."/>
            <person name="Okubo T."/>
            <person name="Ikeda S."/>
        </authorList>
    </citation>
    <scope>NUCLEOTIDE SEQUENCE [LARGE SCALE GENOMIC DNA]</scope>
    <source>
        <strain evidence="10">S58</strain>
    </source>
</reference>
<evidence type="ECO:0000256" key="6">
    <source>
        <dbReference type="ARBA" id="ARBA00022840"/>
    </source>
</evidence>
<dbReference type="Pfam" id="PF00069">
    <property type="entry name" value="Pkinase"/>
    <property type="match status" value="1"/>
</dbReference>
<evidence type="ECO:0000256" key="7">
    <source>
        <dbReference type="SAM" id="MobiDB-lite"/>
    </source>
</evidence>
<dbReference type="GO" id="GO:0005524">
    <property type="term" value="F:ATP binding"/>
    <property type="evidence" value="ECO:0007669"/>
    <property type="project" value="UniProtKB-KW"/>
</dbReference>
<name>A0A100JTB4_STRSC</name>
<organism evidence="9 10">
    <name type="scientific">Streptomyces scabiei</name>
    <dbReference type="NCBI Taxonomy" id="1930"/>
    <lineage>
        <taxon>Bacteria</taxon>
        <taxon>Bacillati</taxon>
        <taxon>Actinomycetota</taxon>
        <taxon>Actinomycetes</taxon>
        <taxon>Kitasatosporales</taxon>
        <taxon>Streptomycetaceae</taxon>
        <taxon>Streptomyces</taxon>
    </lineage>
</organism>
<dbReference type="EMBL" id="BCMM01000029">
    <property type="protein sequence ID" value="GAQ65296.1"/>
    <property type="molecule type" value="Genomic_DNA"/>
</dbReference>
<keyword evidence="2" id="KW-0723">Serine/threonine-protein kinase</keyword>
<keyword evidence="3 9" id="KW-0808">Transferase</keyword>
<keyword evidence="6" id="KW-0067">ATP-binding</keyword>
<dbReference type="Proteomes" id="UP000067448">
    <property type="component" value="Unassembled WGS sequence"/>
</dbReference>
<feature type="domain" description="Protein kinase" evidence="8">
    <location>
        <begin position="1"/>
        <end position="150"/>
    </location>
</feature>
<dbReference type="InterPro" id="IPR011009">
    <property type="entry name" value="Kinase-like_dom_sf"/>
</dbReference>
<reference evidence="9 10" key="2">
    <citation type="journal article" date="2016" name="Genome Announc.">
        <title>Draft Genome Sequences of Streptomyces scabiei S58, Streptomyces turgidiscabies T45, and Streptomyces acidiscabies a10, the Pathogens of Potato Common Scab, Isolated in Japan.</title>
        <authorList>
            <person name="Tomihama T."/>
            <person name="Nishi Y."/>
            <person name="Sakai M."/>
            <person name="Ikenaga M."/>
            <person name="Okubo T."/>
            <person name="Ikeda S."/>
        </authorList>
    </citation>
    <scope>NUCLEOTIDE SEQUENCE [LARGE SCALE GENOMIC DNA]</scope>
    <source>
        <strain evidence="9 10">S58</strain>
    </source>
</reference>
<protein>
    <recommendedName>
        <fullName evidence="1">non-specific serine/threonine protein kinase</fullName>
        <ecNumber evidence="1">2.7.11.1</ecNumber>
    </recommendedName>
</protein>
<evidence type="ECO:0000256" key="5">
    <source>
        <dbReference type="ARBA" id="ARBA00022777"/>
    </source>
</evidence>
<evidence type="ECO:0000256" key="4">
    <source>
        <dbReference type="ARBA" id="ARBA00022741"/>
    </source>
</evidence>
<dbReference type="PROSITE" id="PS50011">
    <property type="entry name" value="PROTEIN_KINASE_DOM"/>
    <property type="match status" value="1"/>
</dbReference>
<evidence type="ECO:0000259" key="8">
    <source>
        <dbReference type="PROSITE" id="PS50011"/>
    </source>
</evidence>
<reference evidence="10" key="3">
    <citation type="submission" date="2016-02" db="EMBL/GenBank/DDBJ databases">
        <title>Draft genome of pathogenic Streptomyces sp. in Japan.</title>
        <authorList>
            <person name="Tomihama T."/>
            <person name="Ikenaga M."/>
            <person name="Sakai M."/>
            <person name="Okubo T."/>
            <person name="Ikeda S."/>
        </authorList>
    </citation>
    <scope>NUCLEOTIDE SEQUENCE [LARGE SCALE GENOMIC DNA]</scope>
    <source>
        <strain evidence="10">S58</strain>
    </source>
</reference>
<keyword evidence="5 9" id="KW-0418">Kinase</keyword>
<proteinExistence type="predicted"/>
<evidence type="ECO:0000256" key="1">
    <source>
        <dbReference type="ARBA" id="ARBA00012513"/>
    </source>
</evidence>
<dbReference type="Gene3D" id="1.10.510.10">
    <property type="entry name" value="Transferase(Phosphotransferase) domain 1"/>
    <property type="match status" value="1"/>
</dbReference>
<sequence length="150" mass="16423">MTTAKRNPDNRVPDSPVRSRRRQEDAFAHHAVLTDFGIAAIQNAEALTMAGMRVGSPDYMAPERVSGRPQGPPSDLWSLGATLCAALGGRFDRRHPLCLRPAPVQAAPRLLISADELSASVRWVTDTRRRRIGGRTLCLSLRLGRALSFP</sequence>
<evidence type="ECO:0000256" key="3">
    <source>
        <dbReference type="ARBA" id="ARBA00022679"/>
    </source>
</evidence>
<gene>
    <name evidence="9" type="primary">pkn5</name>
    <name evidence="9" type="ORF">SsS58_05705</name>
</gene>
<dbReference type="SUPFAM" id="SSF56112">
    <property type="entry name" value="Protein kinase-like (PK-like)"/>
    <property type="match status" value="1"/>
</dbReference>
<evidence type="ECO:0000256" key="2">
    <source>
        <dbReference type="ARBA" id="ARBA00022527"/>
    </source>
</evidence>
<evidence type="ECO:0000313" key="10">
    <source>
        <dbReference type="Proteomes" id="UP000067448"/>
    </source>
</evidence>
<dbReference type="PANTHER" id="PTHR43289:SF6">
    <property type="entry name" value="SERINE_THREONINE-PROTEIN KINASE NEKL-3"/>
    <property type="match status" value="1"/>
</dbReference>
<feature type="compositionally biased region" description="Basic and acidic residues" evidence="7">
    <location>
        <begin position="1"/>
        <end position="12"/>
    </location>
</feature>
<feature type="region of interest" description="Disordered" evidence="7">
    <location>
        <begin position="1"/>
        <end position="23"/>
    </location>
</feature>
<dbReference type="AlphaFoldDB" id="A0A100JTB4"/>
<keyword evidence="4" id="KW-0547">Nucleotide-binding</keyword>
<dbReference type="InterPro" id="IPR000719">
    <property type="entry name" value="Prot_kinase_dom"/>
</dbReference>
<evidence type="ECO:0000313" key="9">
    <source>
        <dbReference type="EMBL" id="GAQ65296.1"/>
    </source>
</evidence>
<dbReference type="GO" id="GO:0004674">
    <property type="term" value="F:protein serine/threonine kinase activity"/>
    <property type="evidence" value="ECO:0007669"/>
    <property type="project" value="UniProtKB-KW"/>
</dbReference>
<dbReference type="EC" id="2.7.11.1" evidence="1"/>
<dbReference type="PANTHER" id="PTHR43289">
    <property type="entry name" value="MITOGEN-ACTIVATED PROTEIN KINASE KINASE KINASE 20-RELATED"/>
    <property type="match status" value="1"/>
</dbReference>
<accession>A0A100JTB4</accession>